<organism evidence="2 3">
    <name type="scientific">Acorus calamus</name>
    <name type="common">Sweet flag</name>
    <dbReference type="NCBI Taxonomy" id="4465"/>
    <lineage>
        <taxon>Eukaryota</taxon>
        <taxon>Viridiplantae</taxon>
        <taxon>Streptophyta</taxon>
        <taxon>Embryophyta</taxon>
        <taxon>Tracheophyta</taxon>
        <taxon>Spermatophyta</taxon>
        <taxon>Magnoliopsida</taxon>
        <taxon>Liliopsida</taxon>
        <taxon>Acoraceae</taxon>
        <taxon>Acorus</taxon>
    </lineage>
</organism>
<proteinExistence type="predicted"/>
<evidence type="ECO:0000313" key="3">
    <source>
        <dbReference type="Proteomes" id="UP001180020"/>
    </source>
</evidence>
<reference evidence="2" key="1">
    <citation type="journal article" date="2023" name="Nat. Commun.">
        <title>Diploid and tetraploid genomes of Acorus and the evolution of monocots.</title>
        <authorList>
            <person name="Ma L."/>
            <person name="Liu K.W."/>
            <person name="Li Z."/>
            <person name="Hsiao Y.Y."/>
            <person name="Qi Y."/>
            <person name="Fu T."/>
            <person name="Tang G.D."/>
            <person name="Zhang D."/>
            <person name="Sun W.H."/>
            <person name="Liu D.K."/>
            <person name="Li Y."/>
            <person name="Chen G.Z."/>
            <person name="Liu X.D."/>
            <person name="Liao X.Y."/>
            <person name="Jiang Y.T."/>
            <person name="Yu X."/>
            <person name="Hao Y."/>
            <person name="Huang J."/>
            <person name="Zhao X.W."/>
            <person name="Ke S."/>
            <person name="Chen Y.Y."/>
            <person name="Wu W.L."/>
            <person name="Hsu J.L."/>
            <person name="Lin Y.F."/>
            <person name="Huang M.D."/>
            <person name="Li C.Y."/>
            <person name="Huang L."/>
            <person name="Wang Z.W."/>
            <person name="Zhao X."/>
            <person name="Zhong W.Y."/>
            <person name="Peng D.H."/>
            <person name="Ahmad S."/>
            <person name="Lan S."/>
            <person name="Zhang J.S."/>
            <person name="Tsai W.C."/>
            <person name="Van de Peer Y."/>
            <person name="Liu Z.J."/>
        </authorList>
    </citation>
    <scope>NUCLEOTIDE SEQUENCE</scope>
    <source>
        <strain evidence="2">CP</strain>
    </source>
</reference>
<dbReference type="Proteomes" id="UP001180020">
    <property type="component" value="Unassembled WGS sequence"/>
</dbReference>
<gene>
    <name evidence="2" type="ORF">QJS10_CPB04g00372</name>
</gene>
<evidence type="ECO:0000259" key="1">
    <source>
        <dbReference type="PROSITE" id="PS50801"/>
    </source>
</evidence>
<dbReference type="InterPro" id="IPR002645">
    <property type="entry name" value="STAS_dom"/>
</dbReference>
<dbReference type="PROSITE" id="PS50801">
    <property type="entry name" value="STAS"/>
    <property type="match status" value="1"/>
</dbReference>
<dbReference type="AlphaFoldDB" id="A0AAV9F2D9"/>
<sequence length="62" mass="7169">MEDWISRHIEDENLGEQTDFHYVMSDFSVSALDTSGISFLMDLKKAMAKRGLETHMRNAFSK</sequence>
<reference evidence="2" key="2">
    <citation type="submission" date="2023-06" db="EMBL/GenBank/DDBJ databases">
        <authorList>
            <person name="Ma L."/>
            <person name="Liu K.-W."/>
            <person name="Li Z."/>
            <person name="Hsiao Y.-Y."/>
            <person name="Qi Y."/>
            <person name="Fu T."/>
            <person name="Tang G."/>
            <person name="Zhang D."/>
            <person name="Sun W.-H."/>
            <person name="Liu D.-K."/>
            <person name="Li Y."/>
            <person name="Chen G.-Z."/>
            <person name="Liu X.-D."/>
            <person name="Liao X.-Y."/>
            <person name="Jiang Y.-T."/>
            <person name="Yu X."/>
            <person name="Hao Y."/>
            <person name="Huang J."/>
            <person name="Zhao X.-W."/>
            <person name="Ke S."/>
            <person name="Chen Y.-Y."/>
            <person name="Wu W.-L."/>
            <person name="Hsu J.-L."/>
            <person name="Lin Y.-F."/>
            <person name="Huang M.-D."/>
            <person name="Li C.-Y."/>
            <person name="Huang L."/>
            <person name="Wang Z.-W."/>
            <person name="Zhao X."/>
            <person name="Zhong W.-Y."/>
            <person name="Peng D.-H."/>
            <person name="Ahmad S."/>
            <person name="Lan S."/>
            <person name="Zhang J.-S."/>
            <person name="Tsai W.-C."/>
            <person name="Van De Peer Y."/>
            <person name="Liu Z.-J."/>
        </authorList>
    </citation>
    <scope>NUCLEOTIDE SEQUENCE</scope>
    <source>
        <strain evidence="2">CP</strain>
        <tissue evidence="2">Leaves</tissue>
    </source>
</reference>
<comment type="caution">
    <text evidence="2">The sequence shown here is derived from an EMBL/GenBank/DDBJ whole genome shotgun (WGS) entry which is preliminary data.</text>
</comment>
<feature type="domain" description="STAS" evidence="1">
    <location>
        <begin position="1"/>
        <end position="62"/>
    </location>
</feature>
<accession>A0AAV9F2D9</accession>
<name>A0AAV9F2D9_ACOCL</name>
<protein>
    <recommendedName>
        <fullName evidence="1">STAS domain-containing protein</fullName>
    </recommendedName>
</protein>
<dbReference type="EMBL" id="JAUJYO010000004">
    <property type="protein sequence ID" value="KAK1319870.1"/>
    <property type="molecule type" value="Genomic_DNA"/>
</dbReference>
<evidence type="ECO:0000313" key="2">
    <source>
        <dbReference type="EMBL" id="KAK1319870.1"/>
    </source>
</evidence>
<keyword evidence="3" id="KW-1185">Reference proteome</keyword>